<evidence type="ECO:0000256" key="2">
    <source>
        <dbReference type="ARBA" id="ARBA00022840"/>
    </source>
</evidence>
<dbReference type="Gene3D" id="1.10.510.10">
    <property type="entry name" value="Transferase(Phosphotransferase) domain 1"/>
    <property type="match status" value="1"/>
</dbReference>
<evidence type="ECO:0000313" key="4">
    <source>
        <dbReference type="EMBL" id="KAK1398420.1"/>
    </source>
</evidence>
<dbReference type="PANTHER" id="PTHR27005">
    <property type="entry name" value="WALL-ASSOCIATED RECEPTOR KINASE-LIKE 21"/>
    <property type="match status" value="1"/>
</dbReference>
<keyword evidence="4" id="KW-0418">Kinase</keyword>
<keyword evidence="2" id="KW-0067">ATP-binding</keyword>
<organism evidence="4 5">
    <name type="scientific">Heracleum sosnowskyi</name>
    <dbReference type="NCBI Taxonomy" id="360622"/>
    <lineage>
        <taxon>Eukaryota</taxon>
        <taxon>Viridiplantae</taxon>
        <taxon>Streptophyta</taxon>
        <taxon>Embryophyta</taxon>
        <taxon>Tracheophyta</taxon>
        <taxon>Spermatophyta</taxon>
        <taxon>Magnoliopsida</taxon>
        <taxon>eudicotyledons</taxon>
        <taxon>Gunneridae</taxon>
        <taxon>Pentapetalae</taxon>
        <taxon>asterids</taxon>
        <taxon>campanulids</taxon>
        <taxon>Apiales</taxon>
        <taxon>Apiaceae</taxon>
        <taxon>Apioideae</taxon>
        <taxon>apioid superclade</taxon>
        <taxon>Tordylieae</taxon>
        <taxon>Tordyliinae</taxon>
        <taxon>Heracleum</taxon>
    </lineage>
</organism>
<evidence type="ECO:0000256" key="1">
    <source>
        <dbReference type="ARBA" id="ARBA00022741"/>
    </source>
</evidence>
<keyword evidence="4" id="KW-0808">Transferase</keyword>
<dbReference type="InterPro" id="IPR000719">
    <property type="entry name" value="Prot_kinase_dom"/>
</dbReference>
<gene>
    <name evidence="4" type="ORF">POM88_008283</name>
</gene>
<reference evidence="4" key="1">
    <citation type="submission" date="2023-02" db="EMBL/GenBank/DDBJ databases">
        <title>Genome of toxic invasive species Heracleum sosnowskyi carries increased number of genes despite the absence of recent whole-genome duplications.</title>
        <authorList>
            <person name="Schelkunov M."/>
            <person name="Shtratnikova V."/>
            <person name="Makarenko M."/>
            <person name="Klepikova A."/>
            <person name="Omelchenko D."/>
            <person name="Novikova G."/>
            <person name="Obukhova E."/>
            <person name="Bogdanov V."/>
            <person name="Penin A."/>
            <person name="Logacheva M."/>
        </authorList>
    </citation>
    <scope>NUCLEOTIDE SEQUENCE</scope>
    <source>
        <strain evidence="4">Hsosn_3</strain>
        <tissue evidence="4">Leaf</tissue>
    </source>
</reference>
<name>A0AAD8J5W7_9APIA</name>
<comment type="caution">
    <text evidence="4">The sequence shown here is derived from an EMBL/GenBank/DDBJ whole genome shotgun (WGS) entry which is preliminary data.</text>
</comment>
<keyword evidence="1" id="KW-0547">Nucleotide-binding</keyword>
<dbReference type="PROSITE" id="PS50011">
    <property type="entry name" value="PROTEIN_KINASE_DOM"/>
    <property type="match status" value="1"/>
</dbReference>
<accession>A0AAD8J5W7</accession>
<dbReference type="GO" id="GO:0005886">
    <property type="term" value="C:plasma membrane"/>
    <property type="evidence" value="ECO:0007669"/>
    <property type="project" value="TreeGrafter"/>
</dbReference>
<feature type="domain" description="Protein kinase" evidence="3">
    <location>
        <begin position="1"/>
        <end position="117"/>
    </location>
</feature>
<dbReference type="InterPro" id="IPR011009">
    <property type="entry name" value="Kinase-like_dom_sf"/>
</dbReference>
<dbReference type="AlphaFoldDB" id="A0AAD8J5W7"/>
<dbReference type="GO" id="GO:0005524">
    <property type="term" value="F:ATP binding"/>
    <property type="evidence" value="ECO:0007669"/>
    <property type="project" value="UniProtKB-KW"/>
</dbReference>
<evidence type="ECO:0000259" key="3">
    <source>
        <dbReference type="PROSITE" id="PS50011"/>
    </source>
</evidence>
<dbReference type="Pfam" id="PF07714">
    <property type="entry name" value="PK_Tyr_Ser-Thr"/>
    <property type="match status" value="1"/>
</dbReference>
<protein>
    <submittedName>
        <fullName evidence="4">Wall associated kinase-like 2</fullName>
    </submittedName>
</protein>
<dbReference type="GO" id="GO:0004674">
    <property type="term" value="F:protein serine/threonine kinase activity"/>
    <property type="evidence" value="ECO:0007669"/>
    <property type="project" value="TreeGrafter"/>
</dbReference>
<dbReference type="Proteomes" id="UP001237642">
    <property type="component" value="Unassembled WGS sequence"/>
</dbReference>
<keyword evidence="5" id="KW-1185">Reference proteome</keyword>
<dbReference type="InterPro" id="IPR001245">
    <property type="entry name" value="Ser-Thr/Tyr_kinase_cat_dom"/>
</dbReference>
<proteinExistence type="predicted"/>
<dbReference type="InterPro" id="IPR045274">
    <property type="entry name" value="WAK-like"/>
</dbReference>
<evidence type="ECO:0000313" key="5">
    <source>
        <dbReference type="Proteomes" id="UP001237642"/>
    </source>
</evidence>
<dbReference type="PANTHER" id="PTHR27005:SF283">
    <property type="entry name" value="OS02G0633066 PROTEIN"/>
    <property type="match status" value="1"/>
</dbReference>
<dbReference type="EMBL" id="JAUIZM010000002">
    <property type="protein sequence ID" value="KAK1398420.1"/>
    <property type="molecule type" value="Genomic_DNA"/>
</dbReference>
<sequence length="168" mass="18909">MDPEYFHSSELTEKSDVYSFGVLLAELLTGEPAISFDRPEKDRSLAMYFISSMRTGNGMPSIIQKSLVKDEKNIQQIKQVAMLAARCLNVTGDKRPSMKEVATELEGLKTMVEHPWVDKDSTTDHNETEYLLNQSVLSDTIGSTSFGYSSIVGFDNTSIEMTRKVHFR</sequence>
<dbReference type="GO" id="GO:0007166">
    <property type="term" value="P:cell surface receptor signaling pathway"/>
    <property type="evidence" value="ECO:0007669"/>
    <property type="project" value="InterPro"/>
</dbReference>
<reference evidence="4" key="2">
    <citation type="submission" date="2023-05" db="EMBL/GenBank/DDBJ databases">
        <authorList>
            <person name="Schelkunov M.I."/>
        </authorList>
    </citation>
    <scope>NUCLEOTIDE SEQUENCE</scope>
    <source>
        <strain evidence="4">Hsosn_3</strain>
        <tissue evidence="4">Leaf</tissue>
    </source>
</reference>
<dbReference type="SUPFAM" id="SSF56112">
    <property type="entry name" value="Protein kinase-like (PK-like)"/>
    <property type="match status" value="1"/>
</dbReference>